<dbReference type="PROSITE" id="PS51257">
    <property type="entry name" value="PROKAR_LIPOPROTEIN"/>
    <property type="match status" value="1"/>
</dbReference>
<dbReference type="Gene3D" id="2.40.128.460">
    <property type="entry name" value="Periplasmic lysozyme inhibitor of I-type lysozyme"/>
    <property type="match status" value="1"/>
</dbReference>
<dbReference type="AlphaFoldDB" id="A0A3S1D3F2"/>
<dbReference type="InterPro" id="IPR038643">
    <property type="entry name" value="PliI_sf"/>
</dbReference>
<reference evidence="1" key="1">
    <citation type="submission" date="2020-05" db="EMBL/GenBank/DDBJ databases">
        <title>Chitinophaga laudate sp. nov., isolated from a tropical peat swamp.</title>
        <authorList>
            <person name="Goh C.B.S."/>
            <person name="Lee M.S."/>
            <person name="Parimannan S."/>
            <person name="Pasbakhsh P."/>
            <person name="Yule C.M."/>
            <person name="Rajandas H."/>
            <person name="Loke S."/>
            <person name="Croft L."/>
            <person name="Tan J.B.L."/>
        </authorList>
    </citation>
    <scope>NUCLEOTIDE SEQUENCE</scope>
    <source>
        <strain evidence="1">Mgbs1</strain>
    </source>
</reference>
<dbReference type="OrthoDB" id="946181at2"/>
<evidence type="ECO:0000313" key="1">
    <source>
        <dbReference type="EMBL" id="NSL87073.1"/>
    </source>
</evidence>
<sequence length="210" mass="23365">MMKPLMLPGLLFIILLAACNNGSEQKKGQQSLADDTTRAPTPAPHEDSPAFRSDTIFGDYKITVLTRGDATMRNLLIGVAPKNDTTRTDTIIERDIKGILKGFAVADINKDHLPELYCFTTSSGTGSFGKVYAYGIRREGLVRINTEVLDTLQQAGYNGRDSFYIKGNEFIRTFPAYREDSPEALTENAMKMVRYRLEKAGVGFRLVEAR</sequence>
<dbReference type="EMBL" id="RIAR02000001">
    <property type="protein sequence ID" value="NSL87073.1"/>
    <property type="molecule type" value="Genomic_DNA"/>
</dbReference>
<proteinExistence type="predicted"/>
<name>A0A3S1D3F2_9BACT</name>
<evidence type="ECO:0000313" key="2">
    <source>
        <dbReference type="Proteomes" id="UP000281028"/>
    </source>
</evidence>
<dbReference type="Proteomes" id="UP000281028">
    <property type="component" value="Unassembled WGS sequence"/>
</dbReference>
<comment type="caution">
    <text evidence="1">The sequence shown here is derived from an EMBL/GenBank/DDBJ whole genome shotgun (WGS) entry which is preliminary data.</text>
</comment>
<protein>
    <submittedName>
        <fullName evidence="1">Uncharacterized protein</fullName>
    </submittedName>
</protein>
<gene>
    <name evidence="1" type="ORF">ECE50_009545</name>
</gene>
<organism evidence="1 2">
    <name type="scientific">Chitinophaga solisilvae</name>
    <dbReference type="NCBI Taxonomy" id="1233460"/>
    <lineage>
        <taxon>Bacteria</taxon>
        <taxon>Pseudomonadati</taxon>
        <taxon>Bacteroidota</taxon>
        <taxon>Chitinophagia</taxon>
        <taxon>Chitinophagales</taxon>
        <taxon>Chitinophagaceae</taxon>
        <taxon>Chitinophaga</taxon>
    </lineage>
</organism>
<keyword evidence="2" id="KW-1185">Reference proteome</keyword>
<accession>A0A3S1D3F2</accession>